<dbReference type="InterPro" id="IPR050832">
    <property type="entry name" value="Bact_Acetyltransf"/>
</dbReference>
<dbReference type="Proteomes" id="UP000029093">
    <property type="component" value="Unassembled WGS sequence"/>
</dbReference>
<dbReference type="PROSITE" id="PS51186">
    <property type="entry name" value="GNAT"/>
    <property type="match status" value="1"/>
</dbReference>
<dbReference type="CDD" id="cd04301">
    <property type="entry name" value="NAT_SF"/>
    <property type="match status" value="1"/>
</dbReference>
<feature type="domain" description="N-acetyltransferase" evidence="3">
    <location>
        <begin position="15"/>
        <end position="153"/>
    </location>
</feature>
<dbReference type="Pfam" id="PF00583">
    <property type="entry name" value="Acetyltransf_1"/>
    <property type="match status" value="1"/>
</dbReference>
<evidence type="ECO:0000256" key="2">
    <source>
        <dbReference type="ARBA" id="ARBA00023315"/>
    </source>
</evidence>
<dbReference type="PANTHER" id="PTHR43877">
    <property type="entry name" value="AMINOALKYLPHOSPHONATE N-ACETYLTRANSFERASE-RELATED-RELATED"/>
    <property type="match status" value="1"/>
</dbReference>
<gene>
    <name evidence="4" type="ORF">BBOU_0717</name>
</gene>
<organism evidence="4 5">
    <name type="scientific">Bifidobacterium boum</name>
    <dbReference type="NCBI Taxonomy" id="78343"/>
    <lineage>
        <taxon>Bacteria</taxon>
        <taxon>Bacillati</taxon>
        <taxon>Actinomycetota</taxon>
        <taxon>Actinomycetes</taxon>
        <taxon>Bifidobacteriales</taxon>
        <taxon>Bifidobacteriaceae</taxon>
        <taxon>Bifidobacterium</taxon>
    </lineage>
</organism>
<keyword evidence="1 4" id="KW-0808">Transferase</keyword>
<dbReference type="EMBL" id="JGYQ01000007">
    <property type="protein sequence ID" value="KFI48588.1"/>
    <property type="molecule type" value="Genomic_DNA"/>
</dbReference>
<reference evidence="4 5" key="1">
    <citation type="submission" date="2014-03" db="EMBL/GenBank/DDBJ databases">
        <title>Genomics of Bifidobacteria.</title>
        <authorList>
            <person name="Ventura M."/>
            <person name="Milani C."/>
            <person name="Lugli G.A."/>
        </authorList>
    </citation>
    <scope>NUCLEOTIDE SEQUENCE [LARGE SCALE GENOMIC DNA]</scope>
    <source>
        <strain evidence="4 5">LMG 10736</strain>
    </source>
</reference>
<dbReference type="GeneID" id="303203869"/>
<dbReference type="OrthoDB" id="1821130at2"/>
<evidence type="ECO:0000313" key="5">
    <source>
        <dbReference type="Proteomes" id="UP000029093"/>
    </source>
</evidence>
<name>A0A086ZPY8_9BIFI</name>
<dbReference type="GO" id="GO:0016747">
    <property type="term" value="F:acyltransferase activity, transferring groups other than amino-acyl groups"/>
    <property type="evidence" value="ECO:0007669"/>
    <property type="project" value="InterPro"/>
</dbReference>
<dbReference type="InterPro" id="IPR016181">
    <property type="entry name" value="Acyl_CoA_acyltransferase"/>
</dbReference>
<keyword evidence="5" id="KW-1185">Reference proteome</keyword>
<evidence type="ECO:0000259" key="3">
    <source>
        <dbReference type="PROSITE" id="PS51186"/>
    </source>
</evidence>
<dbReference type="InterPro" id="IPR000182">
    <property type="entry name" value="GNAT_dom"/>
</dbReference>
<keyword evidence="2" id="KW-0012">Acyltransferase</keyword>
<evidence type="ECO:0000256" key="1">
    <source>
        <dbReference type="ARBA" id="ARBA00022679"/>
    </source>
</evidence>
<evidence type="ECO:0000313" key="4">
    <source>
        <dbReference type="EMBL" id="KFI48588.1"/>
    </source>
</evidence>
<comment type="caution">
    <text evidence="4">The sequence shown here is derived from an EMBL/GenBank/DDBJ whole genome shotgun (WGS) entry which is preliminary data.</text>
</comment>
<dbReference type="SUPFAM" id="SSF55729">
    <property type="entry name" value="Acyl-CoA N-acyltransferases (Nat)"/>
    <property type="match status" value="1"/>
</dbReference>
<proteinExistence type="predicted"/>
<protein>
    <submittedName>
        <fullName evidence="4">Acetyltransferase</fullName>
    </submittedName>
</protein>
<dbReference type="Gene3D" id="3.40.630.30">
    <property type="match status" value="1"/>
</dbReference>
<sequence length="153" mass="17158">MTDTADSTTTDNTTWRIRRMTPEDYDDAYALWSRTPGMHLHSLNNTYGGIVRLLDANPNTCLVAVDAQGTLIATALGATDGRKGYLYHIAVDEHWRGRSIGSTLVHRIEDAFQAVGIVKVGILVVADNEDGKRFWKHQGWNTRPDVVYFDHDL</sequence>
<accession>A0A086ZPY8</accession>
<dbReference type="AlphaFoldDB" id="A0A086ZPY8"/>
<dbReference type="RefSeq" id="WP_051616688.1">
    <property type="nucleotide sequence ID" value="NZ_JGYQ01000007.1"/>
</dbReference>